<reference evidence="1 2" key="1">
    <citation type="journal article" date="2018" name="Int. J. Syst. Evol. Microbiol.">
        <title>Methylomusa anaerophila gen. nov., sp. nov., an anaerobic methanol-utilizing bacterium isolated from a microbial fuel cell.</title>
        <authorList>
            <person name="Amano N."/>
            <person name="Yamamuro A."/>
            <person name="Miyahara M."/>
            <person name="Kouzuma A."/>
            <person name="Abe T."/>
            <person name="Watanabe K."/>
        </authorList>
    </citation>
    <scope>NUCLEOTIDE SEQUENCE [LARGE SCALE GENOMIC DNA]</scope>
    <source>
        <strain evidence="1 2">MMFC1</strain>
    </source>
</reference>
<dbReference type="RefSeq" id="WP_126307840.1">
    <property type="nucleotide sequence ID" value="NZ_AP018449.1"/>
</dbReference>
<protein>
    <submittedName>
        <fullName evidence="1">Uncharacterized protein</fullName>
    </submittedName>
</protein>
<dbReference type="KEGG" id="mana:MAMMFC1_01536"/>
<dbReference type="Proteomes" id="UP000276437">
    <property type="component" value="Chromosome"/>
</dbReference>
<accession>A0A348AIH1</accession>
<keyword evidence="2" id="KW-1185">Reference proteome</keyword>
<gene>
    <name evidence="1" type="ORF">MAMMFC1_01536</name>
</gene>
<evidence type="ECO:0000313" key="1">
    <source>
        <dbReference type="EMBL" id="BBB90869.1"/>
    </source>
</evidence>
<proteinExistence type="predicted"/>
<organism evidence="1 2">
    <name type="scientific">Methylomusa anaerophila</name>
    <dbReference type="NCBI Taxonomy" id="1930071"/>
    <lineage>
        <taxon>Bacteria</taxon>
        <taxon>Bacillati</taxon>
        <taxon>Bacillota</taxon>
        <taxon>Negativicutes</taxon>
        <taxon>Selenomonadales</taxon>
        <taxon>Sporomusaceae</taxon>
        <taxon>Methylomusa</taxon>
    </lineage>
</organism>
<name>A0A348AIH1_9FIRM</name>
<evidence type="ECO:0000313" key="2">
    <source>
        <dbReference type="Proteomes" id="UP000276437"/>
    </source>
</evidence>
<dbReference type="OrthoDB" id="1898447at2"/>
<dbReference type="AlphaFoldDB" id="A0A348AIH1"/>
<dbReference type="EMBL" id="AP018449">
    <property type="protein sequence ID" value="BBB90869.1"/>
    <property type="molecule type" value="Genomic_DNA"/>
</dbReference>
<sequence length="220" mass="25881">MNKIKLLYDVVKTMKDKEVFNGAVKVEVQKDQTKIFFLQNEFEKNLVTGQTKAKISTDLDYEGKKVKHESNTEFTRQYPAESRRHEFMKHMLRHHAANSGGIKRKLNKLAFAFSILNSMQAEEQDDKTIIISLQARDLPEEMKALIREKISHADTTCHHHGDHVFMKEFCSMENHNFTFNMFINKNYEVEKIIMDFDGNQKDDQNEQHKFKAMAELSFAW</sequence>